<gene>
    <name evidence="3" type="ORF">HMPREF9971_0424</name>
</gene>
<dbReference type="AlphaFoldDB" id="I2NM19"/>
<sequence length="149" mass="16978">MFSFSSTPFTKHYYPTVADFENQTINLDSSKYIDELTFDSIKNYELTRFDVFISAAGTIGKVGVIPEIPKDCTISLTENAHKVTTNDESFRDYLLYVFNSESVQYQLTHMATKTGTPKLSIASLKNITIPNRRIKNTYKIIVAIHHLNL</sequence>
<dbReference type="InterPro" id="IPR044946">
    <property type="entry name" value="Restrct_endonuc_typeI_TRD_sf"/>
</dbReference>
<dbReference type="GO" id="GO:0003677">
    <property type="term" value="F:DNA binding"/>
    <property type="evidence" value="ECO:0007669"/>
    <property type="project" value="UniProtKB-KW"/>
</dbReference>
<dbReference type="EMBL" id="AJMV01000066">
    <property type="protein sequence ID" value="EIG26880.1"/>
    <property type="molecule type" value="Genomic_DNA"/>
</dbReference>
<keyword evidence="2" id="KW-0238">DNA-binding</keyword>
<accession>I2NM19</accession>
<dbReference type="SUPFAM" id="SSF116734">
    <property type="entry name" value="DNA methylase specificity domain"/>
    <property type="match status" value="1"/>
</dbReference>
<evidence type="ECO:0000313" key="3">
    <source>
        <dbReference type="EMBL" id="EIG26880.1"/>
    </source>
</evidence>
<dbReference type="GO" id="GO:0009307">
    <property type="term" value="P:DNA restriction-modification system"/>
    <property type="evidence" value="ECO:0007669"/>
    <property type="project" value="UniProtKB-KW"/>
</dbReference>
<organism evidence="3 4">
    <name type="scientific">Streptococcus parasanguinis F0449</name>
    <dbReference type="NCBI Taxonomy" id="1095733"/>
    <lineage>
        <taxon>Bacteria</taxon>
        <taxon>Bacillati</taxon>
        <taxon>Bacillota</taxon>
        <taxon>Bacilli</taxon>
        <taxon>Lactobacillales</taxon>
        <taxon>Streptococcaceae</taxon>
        <taxon>Streptococcus</taxon>
    </lineage>
</organism>
<dbReference type="InterPro" id="IPR052021">
    <property type="entry name" value="Type-I_RS_S_subunit"/>
</dbReference>
<dbReference type="Proteomes" id="UP000003357">
    <property type="component" value="Unassembled WGS sequence"/>
</dbReference>
<dbReference type="PANTHER" id="PTHR30408">
    <property type="entry name" value="TYPE-1 RESTRICTION ENZYME ECOKI SPECIFICITY PROTEIN"/>
    <property type="match status" value="1"/>
</dbReference>
<dbReference type="PANTHER" id="PTHR30408:SF12">
    <property type="entry name" value="TYPE I RESTRICTION ENZYME MJAVIII SPECIFICITY SUBUNIT"/>
    <property type="match status" value="1"/>
</dbReference>
<comment type="caution">
    <text evidence="3">The sequence shown here is derived from an EMBL/GenBank/DDBJ whole genome shotgun (WGS) entry which is preliminary data.</text>
</comment>
<dbReference type="Gene3D" id="3.90.220.20">
    <property type="entry name" value="DNA methylase specificity domains"/>
    <property type="match status" value="1"/>
</dbReference>
<evidence type="ECO:0000256" key="2">
    <source>
        <dbReference type="ARBA" id="ARBA00023125"/>
    </source>
</evidence>
<proteinExistence type="predicted"/>
<reference evidence="3 4" key="1">
    <citation type="submission" date="2012-04" db="EMBL/GenBank/DDBJ databases">
        <authorList>
            <person name="Harkins D.M."/>
            <person name="Madupu R."/>
            <person name="Durkin A.S."/>
            <person name="Torralba M."/>
            <person name="Methe B."/>
            <person name="Sutton G.G."/>
            <person name="Nelson K.E."/>
        </authorList>
    </citation>
    <scope>NUCLEOTIDE SEQUENCE [LARGE SCALE GENOMIC DNA]</scope>
    <source>
        <strain evidence="3 4">F0449</strain>
    </source>
</reference>
<protein>
    <submittedName>
        <fullName evidence="3">Type I restriction modification DNA specificity domain protein</fullName>
    </submittedName>
</protein>
<dbReference type="RefSeq" id="WP_003016582.1">
    <property type="nucleotide sequence ID" value="NZ_AJMV01000066.1"/>
</dbReference>
<keyword evidence="1" id="KW-0680">Restriction system</keyword>
<name>I2NM19_STRPA</name>
<evidence type="ECO:0000256" key="1">
    <source>
        <dbReference type="ARBA" id="ARBA00022747"/>
    </source>
</evidence>
<evidence type="ECO:0000313" key="4">
    <source>
        <dbReference type="Proteomes" id="UP000003357"/>
    </source>
</evidence>